<organism evidence="1 2">
    <name type="scientific">Lentibacillus populi</name>
    <dbReference type="NCBI Taxonomy" id="1827502"/>
    <lineage>
        <taxon>Bacteria</taxon>
        <taxon>Bacillati</taxon>
        <taxon>Bacillota</taxon>
        <taxon>Bacilli</taxon>
        <taxon>Bacillales</taxon>
        <taxon>Bacillaceae</taxon>
        <taxon>Lentibacillus</taxon>
    </lineage>
</organism>
<name>A0A9W5U1P6_9BACI</name>
<dbReference type="EMBL" id="BMJD01000065">
    <property type="protein sequence ID" value="GGB61341.1"/>
    <property type="molecule type" value="Genomic_DNA"/>
</dbReference>
<evidence type="ECO:0000313" key="2">
    <source>
        <dbReference type="Proteomes" id="UP000621492"/>
    </source>
</evidence>
<sequence length="51" mass="5985">MANIKQETKDGCKITYKTSKEHTKKLMFDFFKRTSIPRIIAEHGKQKDEAI</sequence>
<accession>A0A9W5U1P6</accession>
<comment type="caution">
    <text evidence="1">The sequence shown here is derived from an EMBL/GenBank/DDBJ whole genome shotgun (WGS) entry which is preliminary data.</text>
</comment>
<keyword evidence="2" id="KW-1185">Reference proteome</keyword>
<dbReference type="Proteomes" id="UP000621492">
    <property type="component" value="Unassembled WGS sequence"/>
</dbReference>
<dbReference type="AlphaFoldDB" id="A0A9W5U1P6"/>
<reference evidence="1" key="2">
    <citation type="submission" date="2020-09" db="EMBL/GenBank/DDBJ databases">
        <authorList>
            <person name="Sun Q."/>
            <person name="Zhou Y."/>
        </authorList>
    </citation>
    <scope>NUCLEOTIDE SEQUENCE</scope>
    <source>
        <strain evidence="1">CGMCC 1.15454</strain>
    </source>
</reference>
<protein>
    <submittedName>
        <fullName evidence="1">Uncharacterized protein</fullName>
    </submittedName>
</protein>
<dbReference type="RefSeq" id="WP_188725874.1">
    <property type="nucleotide sequence ID" value="NZ_BMJD01000065.1"/>
</dbReference>
<reference evidence="1" key="1">
    <citation type="journal article" date="2014" name="Int. J. Syst. Evol. Microbiol.">
        <title>Complete genome sequence of Corynebacterium casei LMG S-19264T (=DSM 44701T), isolated from a smear-ripened cheese.</title>
        <authorList>
            <consortium name="US DOE Joint Genome Institute (JGI-PGF)"/>
            <person name="Walter F."/>
            <person name="Albersmeier A."/>
            <person name="Kalinowski J."/>
            <person name="Ruckert C."/>
        </authorList>
    </citation>
    <scope>NUCLEOTIDE SEQUENCE</scope>
    <source>
        <strain evidence="1">CGMCC 1.15454</strain>
    </source>
</reference>
<proteinExistence type="predicted"/>
<evidence type="ECO:0000313" key="1">
    <source>
        <dbReference type="EMBL" id="GGB61341.1"/>
    </source>
</evidence>
<gene>
    <name evidence="1" type="ORF">GCM10011409_43240</name>
</gene>